<feature type="region of interest" description="Disordered" evidence="1">
    <location>
        <begin position="1"/>
        <end position="61"/>
    </location>
</feature>
<accession>A0A4R1LBZ3</accession>
<evidence type="ECO:0000313" key="2">
    <source>
        <dbReference type="EMBL" id="TCK75087.1"/>
    </source>
</evidence>
<proteinExistence type="predicted"/>
<evidence type="ECO:0000313" key="3">
    <source>
        <dbReference type="Proteomes" id="UP000295210"/>
    </source>
</evidence>
<protein>
    <submittedName>
        <fullName evidence="2">Uncharacterized protein</fullName>
    </submittedName>
</protein>
<keyword evidence="3" id="KW-1185">Reference proteome</keyword>
<gene>
    <name evidence="2" type="ORF">C7378_0067</name>
</gene>
<feature type="compositionally biased region" description="Polar residues" evidence="1">
    <location>
        <begin position="26"/>
        <end position="47"/>
    </location>
</feature>
<sequence length="61" mass="6473">MSLIKKHDLKSYFSAQKNRNRHAATPATQPDATGDSSAATIENTPSTHKPLGAVIATTPQV</sequence>
<feature type="compositionally biased region" description="Basic and acidic residues" evidence="1">
    <location>
        <begin position="1"/>
        <end position="10"/>
    </location>
</feature>
<dbReference type="Proteomes" id="UP000295210">
    <property type="component" value="Unassembled WGS sequence"/>
</dbReference>
<comment type="caution">
    <text evidence="2">The sequence shown here is derived from an EMBL/GenBank/DDBJ whole genome shotgun (WGS) entry which is preliminary data.</text>
</comment>
<dbReference type="RefSeq" id="WP_131990587.1">
    <property type="nucleotide sequence ID" value="NZ_SMGK01000001.1"/>
</dbReference>
<evidence type="ECO:0000256" key="1">
    <source>
        <dbReference type="SAM" id="MobiDB-lite"/>
    </source>
</evidence>
<dbReference type="AlphaFoldDB" id="A0A4R1LBZ3"/>
<organism evidence="2 3">
    <name type="scientific">Acidipila rosea</name>
    <dbReference type="NCBI Taxonomy" id="768535"/>
    <lineage>
        <taxon>Bacteria</taxon>
        <taxon>Pseudomonadati</taxon>
        <taxon>Acidobacteriota</taxon>
        <taxon>Terriglobia</taxon>
        <taxon>Terriglobales</taxon>
        <taxon>Acidobacteriaceae</taxon>
        <taxon>Acidipila</taxon>
    </lineage>
</organism>
<reference evidence="2 3" key="1">
    <citation type="submission" date="2019-03" db="EMBL/GenBank/DDBJ databases">
        <title>Genomic Encyclopedia of Type Strains, Phase IV (KMG-IV): sequencing the most valuable type-strain genomes for metagenomic binning, comparative biology and taxonomic classification.</title>
        <authorList>
            <person name="Goeker M."/>
        </authorList>
    </citation>
    <scope>NUCLEOTIDE SEQUENCE [LARGE SCALE GENOMIC DNA]</scope>
    <source>
        <strain evidence="2 3">DSM 103428</strain>
    </source>
</reference>
<name>A0A4R1LBZ3_9BACT</name>
<dbReference type="EMBL" id="SMGK01000001">
    <property type="protein sequence ID" value="TCK75087.1"/>
    <property type="molecule type" value="Genomic_DNA"/>
</dbReference>